<protein>
    <submittedName>
        <fullName evidence="7">Major facilitator superfamily domain-containing protein</fullName>
    </submittedName>
</protein>
<dbReference type="Gene3D" id="1.20.1250.20">
    <property type="entry name" value="MFS general substrate transporter like domains"/>
    <property type="match status" value="1"/>
</dbReference>
<evidence type="ECO:0000313" key="7">
    <source>
        <dbReference type="EMBL" id="RDW25189.1"/>
    </source>
</evidence>
<evidence type="ECO:0000256" key="2">
    <source>
        <dbReference type="ARBA" id="ARBA00022692"/>
    </source>
</evidence>
<dbReference type="GO" id="GO:0022857">
    <property type="term" value="F:transmembrane transporter activity"/>
    <property type="evidence" value="ECO:0007669"/>
    <property type="project" value="TreeGrafter"/>
</dbReference>
<dbReference type="RefSeq" id="XP_503245.1">
    <property type="nucleotide sequence ID" value="XM_503245.1"/>
</dbReference>
<reference evidence="7 9" key="2">
    <citation type="submission" date="2018-07" db="EMBL/GenBank/DDBJ databases">
        <title>Draft Genome Assemblies for Five Robust Yarrowia lipolytica Strains Exhibiting High Lipid Production and Pentose Sugar Utilization and Sugar Alcohol Secretion from Undetoxified Lignocellulosic Biomass Hydrolysates.</title>
        <authorList>
            <consortium name="DOE Joint Genome Institute"/>
            <person name="Walker C."/>
            <person name="Ryu S."/>
            <person name="Na H."/>
            <person name="Zane M."/>
            <person name="LaButti K."/>
            <person name="Lipzen A."/>
            <person name="Haridas S."/>
            <person name="Barry K."/>
            <person name="Grigoriev I.V."/>
            <person name="Quarterman J."/>
            <person name="Slininger P."/>
            <person name="Dien B."/>
            <person name="Trinh C.T."/>
        </authorList>
    </citation>
    <scope>NUCLEOTIDE SEQUENCE [LARGE SCALE GENOMIC DNA]</scope>
    <source>
        <strain evidence="7 9">YB392</strain>
    </source>
</reference>
<accession>A0A1H6Q4X8</accession>
<dbReference type="PANTHER" id="PTHR23507">
    <property type="entry name" value="ZGC:174356"/>
    <property type="match status" value="1"/>
</dbReference>
<sequence length="467" mass="51834">MSVPDPTNALETTPLNPFHNPWREQSPWRIIRPLSVAFLATAIAGVIGPNFLLATLCKHYYDGREGLDPDSLTISNPLCQISHLQVQAGTNQSRLNLCRNVVALIVFPRLSAWSDRRGRKPILKIAAGFTLVSLTLQWCVQHFWRWFPVPTFILAGCLDLSAVVFQLGVLAIADSTCRRTVNTSYLFVASYLFTALGSYVGSELAKRGLSTLAAVYVPLYLVFFIWTWFVSETLPYSERDKATEVHNEKTDSRRKTLLYYGNPLQPLAALLSPAHRRIKIAMVIFAAACALEDTFYQTSQYVTLLYIEYRFKWTSIQLGKMQAASAAVSLVMVCIAPFILRELEKRRNPVTQDIHVLRTAAFWTASLATIKALAGSVAPFVVAHVLLGLRAVADSPHKSVAMALAPSAAAGQVLGALEMAVTLVKIPASTVLVRMYSWTVYTNPAAVLWIICFGEWIAFAFFLALWV</sequence>
<name>A0A1H6Q4X8_YARLL</name>
<feature type="transmembrane region" description="Helical" evidence="5">
    <location>
        <begin position="321"/>
        <end position="340"/>
    </location>
</feature>
<dbReference type="OrthoDB" id="3026777at2759"/>
<feature type="transmembrane region" description="Helical" evidence="5">
    <location>
        <begin position="185"/>
        <end position="202"/>
    </location>
</feature>
<dbReference type="Proteomes" id="UP000182444">
    <property type="component" value="Chromosome 1D"/>
</dbReference>
<keyword evidence="4 5" id="KW-0472">Membrane</keyword>
<gene>
    <name evidence="7" type="ORF">B0I71DRAFT_133017</name>
    <name evidence="6" type="ORF">YALI1_D32812g</name>
</gene>
<dbReference type="Proteomes" id="UP000256601">
    <property type="component" value="Unassembled WGS sequence"/>
</dbReference>
<dbReference type="EMBL" id="KZ859009">
    <property type="protein sequence ID" value="RDW25189.1"/>
    <property type="molecule type" value="Genomic_DNA"/>
</dbReference>
<proteinExistence type="predicted"/>
<evidence type="ECO:0000256" key="1">
    <source>
        <dbReference type="ARBA" id="ARBA00004141"/>
    </source>
</evidence>
<evidence type="ECO:0000256" key="3">
    <source>
        <dbReference type="ARBA" id="ARBA00022989"/>
    </source>
</evidence>
<comment type="subcellular location">
    <subcellularLocation>
        <location evidence="1">Membrane</location>
        <topology evidence="1">Multi-pass membrane protein</topology>
    </subcellularLocation>
</comment>
<feature type="transmembrane region" description="Helical" evidence="5">
    <location>
        <begin position="122"/>
        <end position="144"/>
    </location>
</feature>
<dbReference type="EMBL" id="CP017556">
    <property type="protein sequence ID" value="AOW04599.1"/>
    <property type="molecule type" value="Genomic_DNA"/>
</dbReference>
<feature type="transmembrane region" description="Helical" evidence="5">
    <location>
        <begin position="446"/>
        <end position="466"/>
    </location>
</feature>
<feature type="transmembrane region" description="Helical" evidence="5">
    <location>
        <begin position="401"/>
        <end position="426"/>
    </location>
</feature>
<evidence type="ECO:0000256" key="5">
    <source>
        <dbReference type="SAM" id="Phobius"/>
    </source>
</evidence>
<feature type="transmembrane region" description="Helical" evidence="5">
    <location>
        <begin position="208"/>
        <end position="229"/>
    </location>
</feature>
<feature type="transmembrane region" description="Helical" evidence="5">
    <location>
        <begin position="30"/>
        <end position="54"/>
    </location>
</feature>
<feature type="transmembrane region" description="Helical" evidence="5">
    <location>
        <begin position="360"/>
        <end position="389"/>
    </location>
</feature>
<dbReference type="AlphaFoldDB" id="A0A1H6Q4X8"/>
<evidence type="ECO:0000313" key="6">
    <source>
        <dbReference type="EMBL" id="AOW04599.1"/>
    </source>
</evidence>
<evidence type="ECO:0000313" key="8">
    <source>
        <dbReference type="Proteomes" id="UP000182444"/>
    </source>
</evidence>
<dbReference type="VEuPathDB" id="FungiDB:YALI0_D24772g"/>
<feature type="transmembrane region" description="Helical" evidence="5">
    <location>
        <begin position="150"/>
        <end position="173"/>
    </location>
</feature>
<organism evidence="6 8">
    <name type="scientific">Yarrowia lipolytica</name>
    <name type="common">Candida lipolytica</name>
    <dbReference type="NCBI Taxonomy" id="4952"/>
    <lineage>
        <taxon>Eukaryota</taxon>
        <taxon>Fungi</taxon>
        <taxon>Dikarya</taxon>
        <taxon>Ascomycota</taxon>
        <taxon>Saccharomycotina</taxon>
        <taxon>Dipodascomycetes</taxon>
        <taxon>Dipodascales</taxon>
        <taxon>Dipodascales incertae sedis</taxon>
        <taxon>Yarrowia</taxon>
    </lineage>
</organism>
<reference evidence="6 8" key="1">
    <citation type="journal article" date="2016" name="PLoS ONE">
        <title>Sequence Assembly of Yarrowia lipolytica Strain W29/CLIB89 Shows Transposable Element Diversity.</title>
        <authorList>
            <person name="Magnan C."/>
            <person name="Yu J."/>
            <person name="Chang I."/>
            <person name="Jahn E."/>
            <person name="Kanomata Y."/>
            <person name="Wu J."/>
            <person name="Zeller M."/>
            <person name="Oakes M."/>
            <person name="Baldi P."/>
            <person name="Sandmeyer S."/>
        </authorList>
    </citation>
    <scope>NUCLEOTIDE SEQUENCE [LARGE SCALE GENOMIC DNA]</scope>
    <source>
        <strain evidence="6">CLIB89</strain>
        <strain evidence="8">CLIB89(W29)</strain>
    </source>
</reference>
<dbReference type="GO" id="GO:0016020">
    <property type="term" value="C:membrane"/>
    <property type="evidence" value="ECO:0007669"/>
    <property type="project" value="UniProtKB-SubCell"/>
</dbReference>
<evidence type="ECO:0000313" key="9">
    <source>
        <dbReference type="Proteomes" id="UP000256601"/>
    </source>
</evidence>
<dbReference type="InterPro" id="IPR036259">
    <property type="entry name" value="MFS_trans_sf"/>
</dbReference>
<dbReference type="GeneID" id="2910557"/>
<evidence type="ECO:0000256" key="4">
    <source>
        <dbReference type="ARBA" id="ARBA00023136"/>
    </source>
</evidence>
<dbReference type="SUPFAM" id="SSF103473">
    <property type="entry name" value="MFS general substrate transporter"/>
    <property type="match status" value="1"/>
</dbReference>
<dbReference type="eggNOG" id="ENOG502T1XC">
    <property type="taxonomic scope" value="Eukaryota"/>
</dbReference>
<dbReference type="PANTHER" id="PTHR23507:SF1">
    <property type="entry name" value="FI18259P1-RELATED"/>
    <property type="match status" value="1"/>
</dbReference>
<dbReference type="KEGG" id="yli:2910557"/>
<keyword evidence="2 5" id="KW-0812">Transmembrane</keyword>
<keyword evidence="3 5" id="KW-1133">Transmembrane helix</keyword>
<dbReference type="VEuPathDB" id="FungiDB:YALI1_D32812g"/>